<comment type="caution">
    <text evidence="7">The sequence shown here is derived from an EMBL/GenBank/DDBJ whole genome shotgun (WGS) entry which is preliminary data.</text>
</comment>
<dbReference type="GO" id="GO:0003677">
    <property type="term" value="F:DNA binding"/>
    <property type="evidence" value="ECO:0007669"/>
    <property type="project" value="UniProtKB-UniRule"/>
</dbReference>
<dbReference type="Proteomes" id="UP001597034">
    <property type="component" value="Unassembled WGS sequence"/>
</dbReference>
<dbReference type="GO" id="GO:0015074">
    <property type="term" value="P:DNA integration"/>
    <property type="evidence" value="ECO:0007669"/>
    <property type="project" value="UniProtKB-KW"/>
</dbReference>
<dbReference type="SUPFAM" id="SSF56349">
    <property type="entry name" value="DNA breaking-rejoining enzymes"/>
    <property type="match status" value="1"/>
</dbReference>
<dbReference type="GO" id="GO:0006310">
    <property type="term" value="P:DNA recombination"/>
    <property type="evidence" value="ECO:0007669"/>
    <property type="project" value="UniProtKB-KW"/>
</dbReference>
<dbReference type="Gene3D" id="1.10.443.10">
    <property type="entry name" value="Intergrase catalytic core"/>
    <property type="match status" value="1"/>
</dbReference>
<evidence type="ECO:0000313" key="8">
    <source>
        <dbReference type="Proteomes" id="UP001597034"/>
    </source>
</evidence>
<evidence type="ECO:0000259" key="6">
    <source>
        <dbReference type="PROSITE" id="PS51900"/>
    </source>
</evidence>
<evidence type="ECO:0000256" key="1">
    <source>
        <dbReference type="ARBA" id="ARBA00022908"/>
    </source>
</evidence>
<keyword evidence="1" id="KW-0229">DNA integration</keyword>
<dbReference type="RefSeq" id="WP_256399918.1">
    <property type="nucleotide sequence ID" value="NZ_JANHJR010000002.1"/>
</dbReference>
<protein>
    <submittedName>
        <fullName evidence="7">Tyrosine-type recombinase/integrase</fullName>
    </submittedName>
</protein>
<accession>A0ABD6DGQ3</accession>
<evidence type="ECO:0000256" key="4">
    <source>
        <dbReference type="PROSITE-ProRule" id="PRU01248"/>
    </source>
</evidence>
<evidence type="ECO:0000313" key="7">
    <source>
        <dbReference type="EMBL" id="MFD1644658.1"/>
    </source>
</evidence>
<feature type="domain" description="Tyr recombinase" evidence="5">
    <location>
        <begin position="112"/>
        <end position="307"/>
    </location>
</feature>
<reference evidence="7 8" key="1">
    <citation type="journal article" date="2019" name="Int. J. Syst. Evol. Microbiol.">
        <title>The Global Catalogue of Microorganisms (GCM) 10K type strain sequencing project: providing services to taxonomists for standard genome sequencing and annotation.</title>
        <authorList>
            <consortium name="The Broad Institute Genomics Platform"/>
            <consortium name="The Broad Institute Genome Sequencing Center for Infectious Disease"/>
            <person name="Wu L."/>
            <person name="Ma J."/>
        </authorList>
    </citation>
    <scope>NUCLEOTIDE SEQUENCE [LARGE SCALE GENOMIC DNA]</scope>
    <source>
        <strain evidence="7 8">CGMCC 1.10390</strain>
    </source>
</reference>
<dbReference type="Gene3D" id="1.10.150.130">
    <property type="match status" value="1"/>
</dbReference>
<sequence>MDDWIDRHLERVKAKKAESSYETHYSNLKNFNCWLENQDERLTELRTLDLEDYFLEQMEQGYAPNTIASRYESVRALFNRLSGRFEAIEENPFEDLERKEFVEKDTKKHNNADLVYVTPDEKEAMCENAPAPRLRNELIIRLMWQTGIRKVELNEIELDDLDREERRIEVWSNKSKEWRSVFYQPSLDILLDQWLDNGHRDSYMPAASSPYLFVTERSEQLHDSTVTDKVVKPAAEAAGIQEVMYQDQGGCKRYRVTPHALRHGHAVTALKSDIDVRRVQQHLGHSSLDITMEYLQFIDEDVKEAYDRFGRKD</sequence>
<dbReference type="PROSITE" id="PS51898">
    <property type="entry name" value="TYR_RECOMBINASE"/>
    <property type="match status" value="1"/>
</dbReference>
<keyword evidence="3" id="KW-0233">DNA recombination</keyword>
<dbReference type="CDD" id="cd00397">
    <property type="entry name" value="DNA_BRE_C"/>
    <property type="match status" value="1"/>
</dbReference>
<evidence type="ECO:0000259" key="5">
    <source>
        <dbReference type="PROSITE" id="PS51898"/>
    </source>
</evidence>
<proteinExistence type="predicted"/>
<dbReference type="PANTHER" id="PTHR30349:SF41">
    <property type="entry name" value="INTEGRASE_RECOMBINASE PROTEIN MJ0367-RELATED"/>
    <property type="match status" value="1"/>
</dbReference>
<keyword evidence="2 4" id="KW-0238">DNA-binding</keyword>
<dbReference type="InterPro" id="IPR002104">
    <property type="entry name" value="Integrase_catalytic"/>
</dbReference>
<organism evidence="7 8">
    <name type="scientific">Haloarchaeobius litoreus</name>
    <dbReference type="NCBI Taxonomy" id="755306"/>
    <lineage>
        <taxon>Archaea</taxon>
        <taxon>Methanobacteriati</taxon>
        <taxon>Methanobacteriota</taxon>
        <taxon>Stenosarchaea group</taxon>
        <taxon>Halobacteria</taxon>
        <taxon>Halobacteriales</taxon>
        <taxon>Halorubellaceae</taxon>
        <taxon>Haloarchaeobius</taxon>
    </lineage>
</organism>
<dbReference type="PANTHER" id="PTHR30349">
    <property type="entry name" value="PHAGE INTEGRASE-RELATED"/>
    <property type="match status" value="1"/>
</dbReference>
<evidence type="ECO:0000256" key="3">
    <source>
        <dbReference type="ARBA" id="ARBA00023172"/>
    </source>
</evidence>
<evidence type="ECO:0000256" key="2">
    <source>
        <dbReference type="ARBA" id="ARBA00023125"/>
    </source>
</evidence>
<name>A0ABD6DGQ3_9EURY</name>
<keyword evidence="8" id="KW-1185">Reference proteome</keyword>
<dbReference type="Pfam" id="PF00589">
    <property type="entry name" value="Phage_integrase"/>
    <property type="match status" value="1"/>
</dbReference>
<dbReference type="PROSITE" id="PS51900">
    <property type="entry name" value="CB"/>
    <property type="match status" value="1"/>
</dbReference>
<feature type="domain" description="Core-binding (CB)" evidence="6">
    <location>
        <begin position="1"/>
        <end position="82"/>
    </location>
</feature>
<dbReference type="EMBL" id="JBHUDO010000001">
    <property type="protein sequence ID" value="MFD1644658.1"/>
    <property type="molecule type" value="Genomic_DNA"/>
</dbReference>
<dbReference type="InterPro" id="IPR011010">
    <property type="entry name" value="DNA_brk_join_enz"/>
</dbReference>
<dbReference type="InterPro" id="IPR044068">
    <property type="entry name" value="CB"/>
</dbReference>
<dbReference type="InterPro" id="IPR013762">
    <property type="entry name" value="Integrase-like_cat_sf"/>
</dbReference>
<gene>
    <name evidence="7" type="ORF">ACFSBL_03080</name>
</gene>
<dbReference type="AlphaFoldDB" id="A0ABD6DGQ3"/>
<dbReference type="InterPro" id="IPR050090">
    <property type="entry name" value="Tyrosine_recombinase_XerCD"/>
</dbReference>
<dbReference type="InterPro" id="IPR010998">
    <property type="entry name" value="Integrase_recombinase_N"/>
</dbReference>